<name>A0ABX0XFP7_9BACT</name>
<feature type="transmembrane region" description="Helical" evidence="7">
    <location>
        <begin position="154"/>
        <end position="176"/>
    </location>
</feature>
<evidence type="ECO:0000256" key="3">
    <source>
        <dbReference type="ARBA" id="ARBA00022692"/>
    </source>
</evidence>
<feature type="transmembrane region" description="Helical" evidence="7">
    <location>
        <begin position="78"/>
        <end position="101"/>
    </location>
</feature>
<feature type="transmembrane region" description="Helical" evidence="7">
    <location>
        <begin position="620"/>
        <end position="640"/>
    </location>
</feature>
<evidence type="ECO:0000256" key="6">
    <source>
        <dbReference type="RuleBase" id="RU362091"/>
    </source>
</evidence>
<dbReference type="InterPro" id="IPR038377">
    <property type="entry name" value="Na/Glc_symporter_sf"/>
</dbReference>
<feature type="transmembrane region" description="Helical" evidence="7">
    <location>
        <begin position="47"/>
        <end position="66"/>
    </location>
</feature>
<feature type="transmembrane region" description="Helical" evidence="7">
    <location>
        <begin position="122"/>
        <end position="148"/>
    </location>
</feature>
<feature type="transmembrane region" description="Helical" evidence="7">
    <location>
        <begin position="188"/>
        <end position="206"/>
    </location>
</feature>
<evidence type="ECO:0000256" key="5">
    <source>
        <dbReference type="ARBA" id="ARBA00023136"/>
    </source>
</evidence>
<feature type="transmembrane region" description="Helical" evidence="7">
    <location>
        <begin position="6"/>
        <end position="27"/>
    </location>
</feature>
<protein>
    <submittedName>
        <fullName evidence="8">SSS family solute:Na+ symporter</fullName>
    </submittedName>
</protein>
<evidence type="ECO:0000256" key="4">
    <source>
        <dbReference type="ARBA" id="ARBA00022989"/>
    </source>
</evidence>
<feature type="transmembrane region" description="Helical" evidence="7">
    <location>
        <begin position="269"/>
        <end position="289"/>
    </location>
</feature>
<evidence type="ECO:0000256" key="7">
    <source>
        <dbReference type="SAM" id="Phobius"/>
    </source>
</evidence>
<keyword evidence="9" id="KW-1185">Reference proteome</keyword>
<comment type="caution">
    <text evidence="8">The sequence shown here is derived from an EMBL/GenBank/DDBJ whole genome shotgun (WGS) entry which is preliminary data.</text>
</comment>
<dbReference type="PROSITE" id="PS50283">
    <property type="entry name" value="NA_SOLUT_SYMP_3"/>
    <property type="match status" value="1"/>
</dbReference>
<keyword evidence="4 7" id="KW-1133">Transmembrane helix</keyword>
<dbReference type="Pfam" id="PF00474">
    <property type="entry name" value="SSF"/>
    <property type="match status" value="1"/>
</dbReference>
<evidence type="ECO:0000256" key="2">
    <source>
        <dbReference type="ARBA" id="ARBA00006434"/>
    </source>
</evidence>
<dbReference type="Gene3D" id="1.20.1730.10">
    <property type="entry name" value="Sodium/glucose cotransporter"/>
    <property type="match status" value="1"/>
</dbReference>
<evidence type="ECO:0000313" key="9">
    <source>
        <dbReference type="Proteomes" id="UP000770785"/>
    </source>
</evidence>
<dbReference type="PANTHER" id="PTHR11819:SF195">
    <property type="entry name" value="SODIUM_GLUCOSE COTRANSPORTER 4"/>
    <property type="match status" value="1"/>
</dbReference>
<comment type="subcellular location">
    <subcellularLocation>
        <location evidence="1">Membrane</location>
        <topology evidence="1">Multi-pass membrane protein</topology>
    </subcellularLocation>
</comment>
<dbReference type="Proteomes" id="UP000770785">
    <property type="component" value="Unassembled WGS sequence"/>
</dbReference>
<sequence>MQTLEGIDLIIFGVYIVSVILFGVWIANREKSTTASDYFLASRSLPWWAVGGSLIASNISAEQIIGMNGSGFELGLAIATYELMAAITLILVAKFLLPVFLKKEIYTMPQFLEERYDGTVRTIMSVFWIILFVFVNISTVLYLGALAIEQLLGVSLYIGIAGLVIYSACFSIFGGLKAVVWTDVVQVIVLMLGGTLAAVGILSYVGDGSVFTGIGLLMDTVPDHFEMLFEPDDTYIDIAAANELATGFDPDGKATELVAGDEIKSSFQLLPGFAMLFGGMWIVNTYYWGNNQYIIQRALAAKSLGEAQKGIAFAAFMKLFIPFFAVLPGIAAFYLLNVKGETVDIIKADQAFPWVLGNHVGVGFKGLTFAALVAAIGSSISSMVNSASTIFTIDIYNKFINPTASEKRQVTIGQISAGASLIIGAFIAPIWLNAGQAFQIIQEYTGFISPGVLTVFIFGMFYRRGTSKAALAVVLLSVPMSMAFKFLMPELPFLDRMALLFLISSALMIVISSMTSKTAAGTDRASTLDDVPILTSNTGVASQSLVSDMTLRIALALAVIAIGVATAIRLLVQPVPGVPDWAVYLFAILSVVVLVLLFTDKQKADYKAIDLEKSMFRTRTGFNVAAVAVLLVLAAIYGFLATLLDILKMTGKTVN</sequence>
<organism evidence="8 9">
    <name type="scientific">Neolewinella antarctica</name>
    <dbReference type="NCBI Taxonomy" id="442734"/>
    <lineage>
        <taxon>Bacteria</taxon>
        <taxon>Pseudomonadati</taxon>
        <taxon>Bacteroidota</taxon>
        <taxon>Saprospiria</taxon>
        <taxon>Saprospirales</taxon>
        <taxon>Lewinellaceae</taxon>
        <taxon>Neolewinella</taxon>
    </lineage>
</organism>
<dbReference type="InterPro" id="IPR001734">
    <property type="entry name" value="Na/solute_symporter"/>
</dbReference>
<reference evidence="8 9" key="1">
    <citation type="submission" date="2020-03" db="EMBL/GenBank/DDBJ databases">
        <title>Genomic Encyclopedia of Type Strains, Phase IV (KMG-IV): sequencing the most valuable type-strain genomes for metagenomic binning, comparative biology and taxonomic classification.</title>
        <authorList>
            <person name="Goeker M."/>
        </authorList>
    </citation>
    <scope>NUCLEOTIDE SEQUENCE [LARGE SCALE GENOMIC DNA]</scope>
    <source>
        <strain evidence="8 9">DSM 105096</strain>
    </source>
</reference>
<keyword evidence="3 7" id="KW-0812">Transmembrane</keyword>
<feature type="transmembrane region" description="Helical" evidence="7">
    <location>
        <begin position="412"/>
        <end position="432"/>
    </location>
</feature>
<evidence type="ECO:0000256" key="1">
    <source>
        <dbReference type="ARBA" id="ARBA00004141"/>
    </source>
</evidence>
<feature type="transmembrane region" description="Helical" evidence="7">
    <location>
        <begin position="310"/>
        <end position="336"/>
    </location>
</feature>
<comment type="similarity">
    <text evidence="2 6">Belongs to the sodium:solute symporter (SSF) (TC 2.A.21) family.</text>
</comment>
<keyword evidence="5 7" id="KW-0472">Membrane</keyword>
<feature type="transmembrane region" description="Helical" evidence="7">
    <location>
        <begin position="469"/>
        <end position="487"/>
    </location>
</feature>
<evidence type="ECO:0000313" key="8">
    <source>
        <dbReference type="EMBL" id="NJC28027.1"/>
    </source>
</evidence>
<proteinExistence type="inferred from homology"/>
<gene>
    <name evidence="8" type="ORF">GGR27_003546</name>
</gene>
<dbReference type="NCBIfam" id="TIGR00813">
    <property type="entry name" value="sss"/>
    <property type="match status" value="1"/>
</dbReference>
<feature type="transmembrane region" description="Helical" evidence="7">
    <location>
        <begin position="493"/>
        <end position="511"/>
    </location>
</feature>
<dbReference type="PANTHER" id="PTHR11819">
    <property type="entry name" value="SOLUTE CARRIER FAMILY 5"/>
    <property type="match status" value="1"/>
</dbReference>
<dbReference type="EMBL" id="JAATJH010000007">
    <property type="protein sequence ID" value="NJC28027.1"/>
    <property type="molecule type" value="Genomic_DNA"/>
</dbReference>
<feature type="transmembrane region" description="Helical" evidence="7">
    <location>
        <begin position="581"/>
        <end position="599"/>
    </location>
</feature>
<feature type="transmembrane region" description="Helical" evidence="7">
    <location>
        <begin position="369"/>
        <end position="391"/>
    </location>
</feature>
<feature type="transmembrane region" description="Helical" evidence="7">
    <location>
        <begin position="444"/>
        <end position="462"/>
    </location>
</feature>
<dbReference type="RefSeq" id="WP_168039670.1">
    <property type="nucleotide sequence ID" value="NZ_JAATJH010000007.1"/>
</dbReference>
<accession>A0ABX0XFP7</accession>
<feature type="transmembrane region" description="Helical" evidence="7">
    <location>
        <begin position="553"/>
        <end position="575"/>
    </location>
</feature>